<reference evidence="3" key="1">
    <citation type="journal article" date="2019" name="Int. J. Syst. Evol. Microbiol.">
        <title>The Global Catalogue of Microorganisms (GCM) 10K type strain sequencing project: providing services to taxonomists for standard genome sequencing and annotation.</title>
        <authorList>
            <consortium name="The Broad Institute Genomics Platform"/>
            <consortium name="The Broad Institute Genome Sequencing Center for Infectious Disease"/>
            <person name="Wu L."/>
            <person name="Ma J."/>
        </authorList>
    </citation>
    <scope>NUCLEOTIDE SEQUENCE [LARGE SCALE GENOMIC DNA]</scope>
    <source>
        <strain evidence="3">JCM 6833</strain>
    </source>
</reference>
<keyword evidence="3" id="KW-1185">Reference proteome</keyword>
<name>A0ABP6DBK9_9ACTN</name>
<dbReference type="EMBL" id="BAAATD010000040">
    <property type="protein sequence ID" value="GAA2640582.1"/>
    <property type="molecule type" value="Genomic_DNA"/>
</dbReference>
<evidence type="ECO:0000256" key="1">
    <source>
        <dbReference type="SAM" id="MobiDB-lite"/>
    </source>
</evidence>
<comment type="caution">
    <text evidence="2">The sequence shown here is derived from an EMBL/GenBank/DDBJ whole genome shotgun (WGS) entry which is preliminary data.</text>
</comment>
<organism evidence="2 3">
    <name type="scientific">Actinomadura fulvescens</name>
    <dbReference type="NCBI Taxonomy" id="46160"/>
    <lineage>
        <taxon>Bacteria</taxon>
        <taxon>Bacillati</taxon>
        <taxon>Actinomycetota</taxon>
        <taxon>Actinomycetes</taxon>
        <taxon>Streptosporangiales</taxon>
        <taxon>Thermomonosporaceae</taxon>
        <taxon>Actinomadura</taxon>
    </lineage>
</organism>
<protein>
    <submittedName>
        <fullName evidence="2">Uncharacterized protein</fullName>
    </submittedName>
</protein>
<feature type="compositionally biased region" description="Polar residues" evidence="1">
    <location>
        <begin position="43"/>
        <end position="52"/>
    </location>
</feature>
<evidence type="ECO:0000313" key="3">
    <source>
        <dbReference type="Proteomes" id="UP001501509"/>
    </source>
</evidence>
<evidence type="ECO:0000313" key="2">
    <source>
        <dbReference type="EMBL" id="GAA2640582.1"/>
    </source>
</evidence>
<accession>A0ABP6DBK9</accession>
<gene>
    <name evidence="2" type="ORF">GCM10010411_95890</name>
</gene>
<feature type="compositionally biased region" description="Polar residues" evidence="1">
    <location>
        <begin position="1"/>
        <end position="24"/>
    </location>
</feature>
<sequence length="73" mass="7667">MLASTVQFSKNNRAHQNPLQTTSVGGIWSRDPRSSDTHVPVSSGPNSVSTSPATPPRRSHSTPRGGGTCRTAP</sequence>
<feature type="compositionally biased region" description="Gly residues" evidence="1">
    <location>
        <begin position="64"/>
        <end position="73"/>
    </location>
</feature>
<dbReference type="Proteomes" id="UP001501509">
    <property type="component" value="Unassembled WGS sequence"/>
</dbReference>
<feature type="region of interest" description="Disordered" evidence="1">
    <location>
        <begin position="1"/>
        <end position="73"/>
    </location>
</feature>
<proteinExistence type="predicted"/>